<evidence type="ECO:0000313" key="2">
    <source>
        <dbReference type="EMBL" id="MBD8064297.1"/>
    </source>
</evidence>
<protein>
    <recommendedName>
        <fullName evidence="4">Tetratricopeptide repeat protein</fullName>
    </recommendedName>
</protein>
<dbReference type="Proteomes" id="UP000654108">
    <property type="component" value="Unassembled WGS sequence"/>
</dbReference>
<evidence type="ECO:0008006" key="4">
    <source>
        <dbReference type="Google" id="ProtNLM"/>
    </source>
</evidence>
<feature type="signal peptide" evidence="1">
    <location>
        <begin position="1"/>
        <end position="32"/>
    </location>
</feature>
<organism evidence="2 3">
    <name type="scientific">Devosia oryzisoli</name>
    <dbReference type="NCBI Taxonomy" id="2774138"/>
    <lineage>
        <taxon>Bacteria</taxon>
        <taxon>Pseudomonadati</taxon>
        <taxon>Pseudomonadota</taxon>
        <taxon>Alphaproteobacteria</taxon>
        <taxon>Hyphomicrobiales</taxon>
        <taxon>Devosiaceae</taxon>
        <taxon>Devosia</taxon>
    </lineage>
</organism>
<proteinExistence type="predicted"/>
<evidence type="ECO:0000256" key="1">
    <source>
        <dbReference type="SAM" id="SignalP"/>
    </source>
</evidence>
<keyword evidence="3" id="KW-1185">Reference proteome</keyword>
<reference evidence="2" key="1">
    <citation type="submission" date="2020-09" db="EMBL/GenBank/DDBJ databases">
        <title>Genome seq and assembly of Devosia sp.</title>
        <authorList>
            <person name="Chhetri G."/>
        </authorList>
    </citation>
    <scope>NUCLEOTIDE SEQUENCE</scope>
    <source>
        <strain evidence="2">PTR5</strain>
    </source>
</reference>
<dbReference type="EMBL" id="JACYFU010000001">
    <property type="protein sequence ID" value="MBD8064297.1"/>
    <property type="molecule type" value="Genomic_DNA"/>
</dbReference>
<gene>
    <name evidence="2" type="ORF">IC608_02245</name>
</gene>
<evidence type="ECO:0000313" key="3">
    <source>
        <dbReference type="Proteomes" id="UP000654108"/>
    </source>
</evidence>
<comment type="caution">
    <text evidence="2">The sequence shown here is derived from an EMBL/GenBank/DDBJ whole genome shotgun (WGS) entry which is preliminary data.</text>
</comment>
<keyword evidence="1" id="KW-0732">Signal</keyword>
<sequence length="1112" mass="121807">MKTAIKAGWRRTRIVIAATALAVLGLVAPAFGADEGQLFATEEQGYGRLILSFPGEDALPKYTMRIDNGVLSIEFTDPVSVILPDVATTMPSYLSVARVDPDGRGLRLGLKSSFNFNRIEAGEKLFIDLLPAGWQGMPPPLPQDVIDALAERARLAAIKAEQDRKARMAAELRPEASIRIGRNTTFMRIQFDWTVPTSGEFAQEGTIGMASFEWPVEIDTRELASDLPSEIVSVGSKSDADGSHVSLEFADGVAPRFYKISPTQYVLDVDIAGQGLPTLDAAALAAVAEIGQGTEEAPPEPPSVEALMPAAAEAITPYVNVLGSTVRMIFPFEQDTPAAVFRRGDTVWMVFDTVSGIQKPQDSEPLKSVARSFDVVSSSDAQIVRIDLAQNRLATIGSEGMAWVLSLGDVMLSPTEPMALSRRRDLEGSFEMTADIRRPGRIHDFTDPEVGDRLKVVTAYPPARGITRTLDYVDFTALRSVHGLVIKPKSQDVSVAIDTDLAVVTSTTGLTVSALDALRNIGSEAQEAGRASYIDLANLQQPDPAAFAEHVDELERRAAEREGRERDVSRLDLAQYYVANQLSYEALGITKVMEADLKAEDLTRRLRMTDAIASIMAGRPRDAMATLNAAALNQEVDAIFWRTIARVEDHDYKGARLDAIEARTIADSYPIWARNAFRLAAARAGVEDNDPVMADKMLEDIDFASLSVEDASLYHLLSARVDEEQGREQDAIDAYGQVIASEVRPTRAEAVYRTLLLLDKQGRLDVPKATQTLAAETLLWRGDALEADMQTLLAQLYFRDQQYRLGFETVKAAVSNYPESPQVNALRDQAQAMFTDLFLNGLADSIRPVEALAIYYDFRHLTPPGTKGDEMIRNLARRLVRVDLLPQAAELLQYQLDSRLRGVARTQIAADLAIIYLADRRPQDAIRVLNDTRLPNISPALDRQRRILEARAMIDGGRDQLALDMLSDMSGKDVELMRVDAHWKARRYSQAGQMIEQIYASAPGGKPLDQPSRMMIVKAGVGYVLGSDTLGLSRLRAKFGEQMVNSPEWPMFDYVTGPIQTSSLEFKRVAAEVAAVDGLDAFLASYRHAYSGDGALTPLTPSQPSAGLASAN</sequence>
<dbReference type="AlphaFoldDB" id="A0A927FRY1"/>
<name>A0A927FRY1_9HYPH</name>
<feature type="chain" id="PRO_5037343936" description="Tetratricopeptide repeat protein" evidence="1">
    <location>
        <begin position="33"/>
        <end position="1112"/>
    </location>
</feature>
<dbReference type="RefSeq" id="WP_191772400.1">
    <property type="nucleotide sequence ID" value="NZ_JACYFU010000001.1"/>
</dbReference>
<accession>A0A927FRY1</accession>